<feature type="coiled-coil region" evidence="1">
    <location>
        <begin position="40"/>
        <end position="67"/>
    </location>
</feature>
<evidence type="ECO:0000256" key="2">
    <source>
        <dbReference type="SAM" id="MobiDB-lite"/>
    </source>
</evidence>
<protein>
    <submittedName>
        <fullName evidence="3">Uncharacterized protein</fullName>
    </submittedName>
</protein>
<dbReference type="AlphaFoldDB" id="E4YYR8"/>
<organism evidence="3">
    <name type="scientific">Oikopleura dioica</name>
    <name type="common">Tunicate</name>
    <dbReference type="NCBI Taxonomy" id="34765"/>
    <lineage>
        <taxon>Eukaryota</taxon>
        <taxon>Metazoa</taxon>
        <taxon>Chordata</taxon>
        <taxon>Tunicata</taxon>
        <taxon>Appendicularia</taxon>
        <taxon>Copelata</taxon>
        <taxon>Oikopleuridae</taxon>
        <taxon>Oikopleura</taxon>
    </lineage>
</organism>
<evidence type="ECO:0000256" key="1">
    <source>
        <dbReference type="SAM" id="Coils"/>
    </source>
</evidence>
<reference evidence="3" key="1">
    <citation type="journal article" date="2010" name="Science">
        <title>Plasticity of animal genome architecture unmasked by rapid evolution of a pelagic tunicate.</title>
        <authorList>
            <person name="Denoeud F."/>
            <person name="Henriet S."/>
            <person name="Mungpakdee S."/>
            <person name="Aury J.M."/>
            <person name="Da Silva C."/>
            <person name="Brinkmann H."/>
            <person name="Mikhaleva J."/>
            <person name="Olsen L.C."/>
            <person name="Jubin C."/>
            <person name="Canestro C."/>
            <person name="Bouquet J.M."/>
            <person name="Danks G."/>
            <person name="Poulain J."/>
            <person name="Campsteijn C."/>
            <person name="Adamski M."/>
            <person name="Cross I."/>
            <person name="Yadetie F."/>
            <person name="Muffato M."/>
            <person name="Louis A."/>
            <person name="Butcher S."/>
            <person name="Tsagkogeorga G."/>
            <person name="Konrad A."/>
            <person name="Singh S."/>
            <person name="Jensen M.F."/>
            <person name="Cong E.H."/>
            <person name="Eikeseth-Otteraa H."/>
            <person name="Noel B."/>
            <person name="Anthouard V."/>
            <person name="Porcel B.M."/>
            <person name="Kachouri-Lafond R."/>
            <person name="Nishino A."/>
            <person name="Ugolini M."/>
            <person name="Chourrout P."/>
            <person name="Nishida H."/>
            <person name="Aasland R."/>
            <person name="Huzurbazar S."/>
            <person name="Westhof E."/>
            <person name="Delsuc F."/>
            <person name="Lehrach H."/>
            <person name="Reinhardt R."/>
            <person name="Weissenbach J."/>
            <person name="Roy S.W."/>
            <person name="Artiguenave F."/>
            <person name="Postlethwait J.H."/>
            <person name="Manak J.R."/>
            <person name="Thompson E.M."/>
            <person name="Jaillon O."/>
            <person name="Du Pasquier L."/>
            <person name="Boudinot P."/>
            <person name="Liberles D.A."/>
            <person name="Volff J.N."/>
            <person name="Philippe H."/>
            <person name="Lenhard B."/>
            <person name="Roest Crollius H."/>
            <person name="Wincker P."/>
            <person name="Chourrout D."/>
        </authorList>
    </citation>
    <scope>NUCLEOTIDE SEQUENCE [LARGE SCALE GENOMIC DNA]</scope>
</reference>
<feature type="non-terminal residue" evidence="3">
    <location>
        <position position="343"/>
    </location>
</feature>
<accession>E4YYR8</accession>
<name>E4YYR8_OIKDI</name>
<keyword evidence="1" id="KW-0175">Coiled coil</keyword>
<feature type="compositionally biased region" description="Basic and acidic residues" evidence="2">
    <location>
        <begin position="326"/>
        <end position="343"/>
    </location>
</feature>
<dbReference type="Proteomes" id="UP000011014">
    <property type="component" value="Unassembled WGS sequence"/>
</dbReference>
<gene>
    <name evidence="3" type="ORF">GSOID_T00022615001</name>
</gene>
<feature type="region of interest" description="Disordered" evidence="2">
    <location>
        <begin position="287"/>
        <end position="343"/>
    </location>
</feature>
<sequence>MAETKALGKLLTDHAKQAKHEIETRAAKIQIPEYQYEHAKQTSSTEIEQLKIEIEDLTIEKKNNEEITKELITTLAKFREKQAILKNLNDKPVETWSAEESSLYDDTVPSELKKKIQDIESEILAKYTAKGTITKLINERENKIVALETTDKEHSRVTSDIDPTTGEKRFWRTQLGTNLLPQPDGESLENMGREFRTFLCTTATQRTFLRDDLMKLLSRYTKSMGPTLSAEKQVIDKIKDDLIRNPDLPRKEALVSCQAIMTPQMRHDFERTLTINMSNPHYKKQILAPADGSMDNKGRNNDIARGGAKKHKYDSNGHNYQPAKRTRSDYPHENHYSESREKR</sequence>
<dbReference type="EMBL" id="FN656001">
    <property type="protein sequence ID" value="CBY40596.1"/>
    <property type="molecule type" value="Genomic_DNA"/>
</dbReference>
<proteinExistence type="predicted"/>
<evidence type="ECO:0000313" key="3">
    <source>
        <dbReference type="EMBL" id="CBY40596.1"/>
    </source>
</evidence>